<dbReference type="EMBL" id="CAXAJV020001290">
    <property type="protein sequence ID" value="CAL7939902.1"/>
    <property type="molecule type" value="Genomic_DNA"/>
</dbReference>
<keyword evidence="1" id="KW-0862">Zinc</keyword>
<name>A0ABP1NHG2_XYLVO</name>
<dbReference type="InterPro" id="IPR013087">
    <property type="entry name" value="Znf_C2H2_type"/>
</dbReference>
<keyword evidence="1" id="KW-0863">Zinc-finger</keyword>
<dbReference type="PROSITE" id="PS50157">
    <property type="entry name" value="ZINC_FINGER_C2H2_2"/>
    <property type="match status" value="1"/>
</dbReference>
<keyword evidence="4" id="KW-1185">Reference proteome</keyword>
<reference evidence="3 4" key="1">
    <citation type="submission" date="2024-08" db="EMBL/GenBank/DDBJ databases">
        <authorList>
            <person name="Will J Nash"/>
            <person name="Angela Man"/>
            <person name="Seanna McTaggart"/>
            <person name="Kendall Baker"/>
            <person name="Tom Barker"/>
            <person name="Leah Catchpole"/>
            <person name="Alex Durrant"/>
            <person name="Karim Gharbi"/>
            <person name="Naomi Irish"/>
            <person name="Gemy Kaithakottil"/>
            <person name="Debby Ku"/>
            <person name="Aaliyah Providence"/>
            <person name="Felix Shaw"/>
            <person name="David Swarbreck"/>
            <person name="Chris Watkins"/>
            <person name="Ann M. McCartney"/>
            <person name="Giulio Formenti"/>
            <person name="Alice Mouton"/>
            <person name="Noel Vella"/>
            <person name="Bjorn M von Reumont"/>
            <person name="Adriana Vella"/>
            <person name="Wilfried Haerty"/>
        </authorList>
    </citation>
    <scope>NUCLEOTIDE SEQUENCE [LARGE SCALE GENOMIC DNA]</scope>
</reference>
<protein>
    <recommendedName>
        <fullName evidence="2">C2H2-type domain-containing protein</fullName>
    </recommendedName>
</protein>
<evidence type="ECO:0000256" key="1">
    <source>
        <dbReference type="PROSITE-ProRule" id="PRU00042"/>
    </source>
</evidence>
<dbReference type="PROSITE" id="PS00028">
    <property type="entry name" value="ZINC_FINGER_C2H2_1"/>
    <property type="match status" value="1"/>
</dbReference>
<comment type="caution">
    <text evidence="3">The sequence shown here is derived from an EMBL/GenBank/DDBJ whole genome shotgun (WGS) entry which is preliminary data.</text>
</comment>
<dbReference type="Proteomes" id="UP001642520">
    <property type="component" value="Unassembled WGS sequence"/>
</dbReference>
<proteinExistence type="predicted"/>
<evidence type="ECO:0000259" key="2">
    <source>
        <dbReference type="PROSITE" id="PS50157"/>
    </source>
</evidence>
<accession>A0ABP1NHG2</accession>
<keyword evidence="1" id="KW-0479">Metal-binding</keyword>
<sequence>MMRHYKYECGIPQRFECPYCKHHLRQRSHVWTHIRTIHPKRDLYCIDIATDTILYYQEHRTDYHKDHLPVVPTSANFPIL</sequence>
<organism evidence="3 4">
    <name type="scientific">Xylocopa violacea</name>
    <name type="common">Violet carpenter bee</name>
    <name type="synonym">Apis violacea</name>
    <dbReference type="NCBI Taxonomy" id="135666"/>
    <lineage>
        <taxon>Eukaryota</taxon>
        <taxon>Metazoa</taxon>
        <taxon>Ecdysozoa</taxon>
        <taxon>Arthropoda</taxon>
        <taxon>Hexapoda</taxon>
        <taxon>Insecta</taxon>
        <taxon>Pterygota</taxon>
        <taxon>Neoptera</taxon>
        <taxon>Endopterygota</taxon>
        <taxon>Hymenoptera</taxon>
        <taxon>Apocrita</taxon>
        <taxon>Aculeata</taxon>
        <taxon>Apoidea</taxon>
        <taxon>Anthophila</taxon>
        <taxon>Apidae</taxon>
        <taxon>Xylocopa</taxon>
        <taxon>Xylocopa</taxon>
    </lineage>
</organism>
<feature type="domain" description="C2H2-type" evidence="2">
    <location>
        <begin position="15"/>
        <end position="43"/>
    </location>
</feature>
<gene>
    <name evidence="3" type="ORF">XYLVIOL_LOCUS4207</name>
</gene>
<evidence type="ECO:0000313" key="4">
    <source>
        <dbReference type="Proteomes" id="UP001642520"/>
    </source>
</evidence>
<evidence type="ECO:0000313" key="3">
    <source>
        <dbReference type="EMBL" id="CAL7939902.1"/>
    </source>
</evidence>